<name>A0A1J3GA18_NOCCA</name>
<evidence type="ECO:0000256" key="1">
    <source>
        <dbReference type="ARBA" id="ARBA00011021"/>
    </source>
</evidence>
<proteinExistence type="inferred from homology"/>
<reference evidence="4" key="1">
    <citation type="submission" date="2016-07" db="EMBL/GenBank/DDBJ databases">
        <title>De novo transcriptome assembly of four accessions of the metal hyperaccumulator plant Noccaea caerulescens.</title>
        <authorList>
            <person name="Blande D."/>
            <person name="Halimaa P."/>
            <person name="Tervahauta A.I."/>
            <person name="Aarts M.G."/>
            <person name="Karenlampi S.O."/>
        </authorList>
    </citation>
    <scope>NUCLEOTIDE SEQUENCE</scope>
</reference>
<dbReference type="Pfam" id="PF17232">
    <property type="entry name" value="Pep1_7"/>
    <property type="match status" value="1"/>
</dbReference>
<dbReference type="AlphaFoldDB" id="A0A1J3GA18"/>
<accession>A0A1J3GA18</accession>
<keyword evidence="2" id="KW-0611">Plant defense</keyword>
<dbReference type="GO" id="GO:0045087">
    <property type="term" value="P:innate immune response"/>
    <property type="evidence" value="ECO:0007669"/>
    <property type="project" value="InterPro"/>
</dbReference>
<dbReference type="EMBL" id="GEVK01001788">
    <property type="protein sequence ID" value="JAU51044.1"/>
    <property type="molecule type" value="Transcribed_RNA"/>
</dbReference>
<protein>
    <submittedName>
        <fullName evidence="4">Elicitor peptide 1</fullName>
    </submittedName>
</protein>
<comment type="similarity">
    <text evidence="1">Belongs to the brassicaceae elicitor peptide family.</text>
</comment>
<sequence length="108" mass="12248">MEKERRNEEETYRCFSFQFLDQILKASLKCFGLLHHDSPPTTTKTASYPVPLNQPEEEEEENVGVKDHVVVTPSGSKNGVVVTSRVTKFKAKIKEREKVSTGRSGQHN</sequence>
<organism evidence="4">
    <name type="scientific">Noccaea caerulescens</name>
    <name type="common">Alpine penny-cress</name>
    <name type="synonym">Thlaspi caerulescens</name>
    <dbReference type="NCBI Taxonomy" id="107243"/>
    <lineage>
        <taxon>Eukaryota</taxon>
        <taxon>Viridiplantae</taxon>
        <taxon>Streptophyta</taxon>
        <taxon>Embryophyta</taxon>
        <taxon>Tracheophyta</taxon>
        <taxon>Spermatophyta</taxon>
        <taxon>Magnoliopsida</taxon>
        <taxon>eudicotyledons</taxon>
        <taxon>Gunneridae</taxon>
        <taxon>Pentapetalae</taxon>
        <taxon>rosids</taxon>
        <taxon>malvids</taxon>
        <taxon>Brassicales</taxon>
        <taxon>Brassicaceae</taxon>
        <taxon>Coluteocarpeae</taxon>
        <taxon>Noccaea</taxon>
    </lineage>
</organism>
<dbReference type="InterPro" id="IPR035176">
    <property type="entry name" value="PEP"/>
</dbReference>
<evidence type="ECO:0000256" key="2">
    <source>
        <dbReference type="ARBA" id="ARBA00022821"/>
    </source>
</evidence>
<evidence type="ECO:0000256" key="3">
    <source>
        <dbReference type="SAM" id="MobiDB-lite"/>
    </source>
</evidence>
<gene>
    <name evidence="4" type="ORF">LC_TR9350_c0_g1_i1_g.33329</name>
</gene>
<evidence type="ECO:0000313" key="4">
    <source>
        <dbReference type="EMBL" id="JAU51044.1"/>
    </source>
</evidence>
<feature type="region of interest" description="Disordered" evidence="3">
    <location>
        <begin position="38"/>
        <end position="64"/>
    </location>
</feature>